<evidence type="ECO:0008006" key="4">
    <source>
        <dbReference type="Google" id="ProtNLM"/>
    </source>
</evidence>
<name>A0AAV2F5L3_9ROSI</name>
<protein>
    <recommendedName>
        <fullName evidence="4">BED-type domain-containing protein</fullName>
    </recommendedName>
</protein>
<sequence length="140" mass="14948">MASQGNEASQGNKAPQTEQASKDVGIGSEESDKATSASRKRKAPAFRSPHWAGYSVLLVKEGNPPVEVRKAKCNRCAITIVVGSTHGTNGLKNHKISCDKKHLEQLKQTTLSLQPSASGDGAGGISTWRFNQEESRLAFA</sequence>
<accession>A0AAV2F5L3</accession>
<dbReference type="AlphaFoldDB" id="A0AAV2F5L3"/>
<evidence type="ECO:0000313" key="2">
    <source>
        <dbReference type="EMBL" id="CAL1393242.1"/>
    </source>
</evidence>
<evidence type="ECO:0000313" key="3">
    <source>
        <dbReference type="Proteomes" id="UP001497516"/>
    </source>
</evidence>
<reference evidence="2 3" key="1">
    <citation type="submission" date="2024-04" db="EMBL/GenBank/DDBJ databases">
        <authorList>
            <person name="Fracassetti M."/>
        </authorList>
    </citation>
    <scope>NUCLEOTIDE SEQUENCE [LARGE SCALE GENOMIC DNA]</scope>
</reference>
<evidence type="ECO:0000256" key="1">
    <source>
        <dbReference type="SAM" id="MobiDB-lite"/>
    </source>
</evidence>
<dbReference type="Proteomes" id="UP001497516">
    <property type="component" value="Chromosome 6"/>
</dbReference>
<feature type="region of interest" description="Disordered" evidence="1">
    <location>
        <begin position="1"/>
        <end position="46"/>
    </location>
</feature>
<gene>
    <name evidence="2" type="ORF">LTRI10_LOCUS33834</name>
</gene>
<keyword evidence="3" id="KW-1185">Reference proteome</keyword>
<feature type="compositionally biased region" description="Polar residues" evidence="1">
    <location>
        <begin position="1"/>
        <end position="19"/>
    </location>
</feature>
<dbReference type="EMBL" id="OZ034819">
    <property type="protein sequence ID" value="CAL1393242.1"/>
    <property type="molecule type" value="Genomic_DNA"/>
</dbReference>
<proteinExistence type="predicted"/>
<organism evidence="2 3">
    <name type="scientific">Linum trigynum</name>
    <dbReference type="NCBI Taxonomy" id="586398"/>
    <lineage>
        <taxon>Eukaryota</taxon>
        <taxon>Viridiplantae</taxon>
        <taxon>Streptophyta</taxon>
        <taxon>Embryophyta</taxon>
        <taxon>Tracheophyta</taxon>
        <taxon>Spermatophyta</taxon>
        <taxon>Magnoliopsida</taxon>
        <taxon>eudicotyledons</taxon>
        <taxon>Gunneridae</taxon>
        <taxon>Pentapetalae</taxon>
        <taxon>rosids</taxon>
        <taxon>fabids</taxon>
        <taxon>Malpighiales</taxon>
        <taxon>Linaceae</taxon>
        <taxon>Linum</taxon>
    </lineage>
</organism>